<evidence type="ECO:0000313" key="2">
    <source>
        <dbReference type="Proteomes" id="UP001652542"/>
    </source>
</evidence>
<name>A0ABT2ZHN7_9RHOB</name>
<dbReference type="EMBL" id="JAOWKY010000008">
    <property type="protein sequence ID" value="MCV2870626.1"/>
    <property type="molecule type" value="Genomic_DNA"/>
</dbReference>
<accession>A0ABT2ZHN7</accession>
<organism evidence="1 2">
    <name type="scientific">Albidovulum marisflavi</name>
    <dbReference type="NCBI Taxonomy" id="2984159"/>
    <lineage>
        <taxon>Bacteria</taxon>
        <taxon>Pseudomonadati</taxon>
        <taxon>Pseudomonadota</taxon>
        <taxon>Alphaproteobacteria</taxon>
        <taxon>Rhodobacterales</taxon>
        <taxon>Paracoccaceae</taxon>
        <taxon>Albidovulum</taxon>
    </lineage>
</organism>
<proteinExistence type="predicted"/>
<comment type="caution">
    <text evidence="1">The sequence shown here is derived from an EMBL/GenBank/DDBJ whole genome shotgun (WGS) entry which is preliminary data.</text>
</comment>
<reference evidence="1 2" key="1">
    <citation type="submission" date="2022-10" db="EMBL/GenBank/DDBJ databases">
        <title>Defluviimonas sp. nov., isolated from ocean surface water.</title>
        <authorList>
            <person name="He W."/>
            <person name="Wang L."/>
            <person name="Zhang D.-F."/>
        </authorList>
    </citation>
    <scope>NUCLEOTIDE SEQUENCE [LARGE SCALE GENOMIC DNA]</scope>
    <source>
        <strain evidence="1 2">WL0002</strain>
    </source>
</reference>
<keyword evidence="2" id="KW-1185">Reference proteome</keyword>
<evidence type="ECO:0000313" key="1">
    <source>
        <dbReference type="EMBL" id="MCV2870626.1"/>
    </source>
</evidence>
<sequence length="153" mass="15733">MAAGNWRMFGNALEQILKGGIDCDTDTFRMVLVTSGYTPDQSLHDTWSDISANEVAAGGGYSTHGKLLTVTVTRSGLVVTIDCDDQSWTSSTITAKYAVIVRDADANGALAAGDLVVAFVDLDTGGGSVSTTSGTLSITINASGVYQITASGS</sequence>
<protein>
    <submittedName>
        <fullName evidence="1">Uncharacterized protein</fullName>
    </submittedName>
</protein>
<dbReference type="Proteomes" id="UP001652542">
    <property type="component" value="Unassembled WGS sequence"/>
</dbReference>
<gene>
    <name evidence="1" type="ORF">OEW28_18595</name>
</gene>
<dbReference type="RefSeq" id="WP_263736304.1">
    <property type="nucleotide sequence ID" value="NZ_JAOWKY010000008.1"/>
</dbReference>